<feature type="region of interest" description="Disordered" evidence="1">
    <location>
        <begin position="1"/>
        <end position="21"/>
    </location>
</feature>
<gene>
    <name evidence="2" type="ORF">B5807_05120</name>
</gene>
<dbReference type="AlphaFoldDB" id="A0A1Y2M4B0"/>
<protein>
    <submittedName>
        <fullName evidence="2">Uncharacterized protein</fullName>
    </submittedName>
</protein>
<organism evidence="2 3">
    <name type="scientific">Epicoccum nigrum</name>
    <name type="common">Soil fungus</name>
    <name type="synonym">Epicoccum purpurascens</name>
    <dbReference type="NCBI Taxonomy" id="105696"/>
    <lineage>
        <taxon>Eukaryota</taxon>
        <taxon>Fungi</taxon>
        <taxon>Dikarya</taxon>
        <taxon>Ascomycota</taxon>
        <taxon>Pezizomycotina</taxon>
        <taxon>Dothideomycetes</taxon>
        <taxon>Pleosporomycetidae</taxon>
        <taxon>Pleosporales</taxon>
        <taxon>Pleosporineae</taxon>
        <taxon>Didymellaceae</taxon>
        <taxon>Epicoccum</taxon>
    </lineage>
</organism>
<keyword evidence="3" id="KW-1185">Reference proteome</keyword>
<dbReference type="Proteomes" id="UP000193240">
    <property type="component" value="Unassembled WGS sequence"/>
</dbReference>
<proteinExistence type="predicted"/>
<dbReference type="EMBL" id="KZ107842">
    <property type="protein sequence ID" value="OSS50048.1"/>
    <property type="molecule type" value="Genomic_DNA"/>
</dbReference>
<evidence type="ECO:0000313" key="3">
    <source>
        <dbReference type="Proteomes" id="UP000193240"/>
    </source>
</evidence>
<dbReference type="OMA" id="PERCIHK"/>
<dbReference type="STRING" id="105696.A0A1Y2M4B0"/>
<feature type="compositionally biased region" description="Polar residues" evidence="1">
    <location>
        <begin position="9"/>
        <end position="18"/>
    </location>
</feature>
<reference evidence="2 3" key="1">
    <citation type="journal article" date="2017" name="Genome Announc.">
        <title>Genome sequence of the saprophytic ascomycete Epicoccum nigrum ICMP 19927 strain isolated from New Zealand.</title>
        <authorList>
            <person name="Fokin M."/>
            <person name="Fleetwood D."/>
            <person name="Weir B.S."/>
            <person name="Villas-Boas S.G."/>
        </authorList>
    </citation>
    <scope>NUCLEOTIDE SEQUENCE [LARGE SCALE GENOMIC DNA]</scope>
    <source>
        <strain evidence="2 3">ICMP 19927</strain>
    </source>
</reference>
<sequence length="236" mass="26071">MISLKRQRTNLGSESQPQKRACSNPVISNLVQNKEKFQSEASVHSTQLPRCSPISPIASVVPERCIHKIVTACNLTQATCCACLDARPDGSSFVAYMDGRRWGQTRHRWQFYCNGCQIFWSTQDDLGHPHLRPLGVLKAKQGAPDMIKVNYGIGRIDIVRSVDLTLDCLKAEVARLMRCDPSHLMLSDSPMYIEGSAFGSSHDDALTSHATHIKFTCVTSRSSEADAMEGVQYVGA</sequence>
<evidence type="ECO:0000313" key="2">
    <source>
        <dbReference type="EMBL" id="OSS50048.1"/>
    </source>
</evidence>
<accession>A0A1Y2M4B0</accession>
<evidence type="ECO:0000256" key="1">
    <source>
        <dbReference type="SAM" id="MobiDB-lite"/>
    </source>
</evidence>
<dbReference type="InParanoid" id="A0A1Y2M4B0"/>
<name>A0A1Y2M4B0_EPING</name>